<dbReference type="EMBL" id="JAQSVD010000012">
    <property type="protein sequence ID" value="MDE1472123.1"/>
    <property type="molecule type" value="Genomic_DNA"/>
</dbReference>
<keyword evidence="2" id="KW-1185">Reference proteome</keyword>
<sequence length="128" mass="13860">MASDRTSIDNMVSAIMEGLTEYANLATDDMKKAVKKAGTSVKKEIQQNAPSDTGAYAKSWAVKNTKETANSLEVTVHSKNRYQLAHLLEHGHAKRGGGRVAGKAHIAPSEENAVRQLEAEIERSLQNG</sequence>
<dbReference type="Pfam" id="PF04883">
    <property type="entry name" value="HK97-gp10_like"/>
    <property type="match status" value="1"/>
</dbReference>
<evidence type="ECO:0000313" key="1">
    <source>
        <dbReference type="EMBL" id="MDE1472123.1"/>
    </source>
</evidence>
<protein>
    <submittedName>
        <fullName evidence="1">HK97 gp10 family phage protein</fullName>
    </submittedName>
</protein>
<proteinExistence type="predicted"/>
<name>A0ABT5UT66_EUBLI</name>
<dbReference type="InterPro" id="IPR010064">
    <property type="entry name" value="HK97-gp10_tail"/>
</dbReference>
<comment type="caution">
    <text evidence="1">The sequence shown here is derived from an EMBL/GenBank/DDBJ whole genome shotgun (WGS) entry which is preliminary data.</text>
</comment>
<organism evidence="1 2">
    <name type="scientific">Eubacterium limosum</name>
    <dbReference type="NCBI Taxonomy" id="1736"/>
    <lineage>
        <taxon>Bacteria</taxon>
        <taxon>Bacillati</taxon>
        <taxon>Bacillota</taxon>
        <taxon>Clostridia</taxon>
        <taxon>Eubacteriales</taxon>
        <taxon>Eubacteriaceae</taxon>
        <taxon>Eubacterium</taxon>
    </lineage>
</organism>
<dbReference type="Proteomes" id="UP001215087">
    <property type="component" value="Unassembled WGS sequence"/>
</dbReference>
<accession>A0ABT5UT66</accession>
<reference evidence="1 2" key="1">
    <citation type="submission" date="2023-02" db="EMBL/GenBank/DDBJ databases">
        <title>Comparative genome analysis of Eubacterium limosum species.</title>
        <authorList>
            <person name="Bak J.E."/>
        </authorList>
    </citation>
    <scope>NUCLEOTIDE SEQUENCE [LARGE SCALE GENOMIC DNA]</scope>
    <source>
        <strain evidence="1 2">KGMB01548</strain>
    </source>
</reference>
<gene>
    <name evidence="1" type="ORF">PTZ04_17850</name>
</gene>
<dbReference type="RefSeq" id="WP_274702938.1">
    <property type="nucleotide sequence ID" value="NZ_JAQSVD010000012.1"/>
</dbReference>
<evidence type="ECO:0000313" key="2">
    <source>
        <dbReference type="Proteomes" id="UP001215087"/>
    </source>
</evidence>